<name>A0A0E9VWU0_ANGAN</name>
<dbReference type="EMBL" id="GBXM01026041">
    <property type="protein sequence ID" value="JAH82536.1"/>
    <property type="molecule type" value="Transcribed_RNA"/>
</dbReference>
<reference evidence="1" key="2">
    <citation type="journal article" date="2015" name="Fish Shellfish Immunol.">
        <title>Early steps in the European eel (Anguilla anguilla)-Vibrio vulnificus interaction in the gills: Role of the RtxA13 toxin.</title>
        <authorList>
            <person name="Callol A."/>
            <person name="Pajuelo D."/>
            <person name="Ebbesson L."/>
            <person name="Teles M."/>
            <person name="MacKenzie S."/>
            <person name="Amaro C."/>
        </authorList>
    </citation>
    <scope>NUCLEOTIDE SEQUENCE</scope>
</reference>
<evidence type="ECO:0000313" key="1">
    <source>
        <dbReference type="EMBL" id="JAH82536.1"/>
    </source>
</evidence>
<organism evidence="1">
    <name type="scientific">Anguilla anguilla</name>
    <name type="common">European freshwater eel</name>
    <name type="synonym">Muraena anguilla</name>
    <dbReference type="NCBI Taxonomy" id="7936"/>
    <lineage>
        <taxon>Eukaryota</taxon>
        <taxon>Metazoa</taxon>
        <taxon>Chordata</taxon>
        <taxon>Craniata</taxon>
        <taxon>Vertebrata</taxon>
        <taxon>Euteleostomi</taxon>
        <taxon>Actinopterygii</taxon>
        <taxon>Neopterygii</taxon>
        <taxon>Teleostei</taxon>
        <taxon>Anguilliformes</taxon>
        <taxon>Anguillidae</taxon>
        <taxon>Anguilla</taxon>
    </lineage>
</organism>
<sequence length="31" mass="3483">MFNTSSAHSYILIHVASDIFYYMCAVTQGLV</sequence>
<reference evidence="1" key="1">
    <citation type="submission" date="2014-11" db="EMBL/GenBank/DDBJ databases">
        <authorList>
            <person name="Amaro Gonzalez C."/>
        </authorList>
    </citation>
    <scope>NUCLEOTIDE SEQUENCE</scope>
</reference>
<accession>A0A0E9VWU0</accession>
<dbReference type="AlphaFoldDB" id="A0A0E9VWU0"/>
<protein>
    <submittedName>
        <fullName evidence="1">Uncharacterized protein</fullName>
    </submittedName>
</protein>
<proteinExistence type="predicted"/>